<gene>
    <name evidence="2" type="ORF">QBE51_01285</name>
</gene>
<keyword evidence="1" id="KW-1133">Transmembrane helix</keyword>
<feature type="transmembrane region" description="Helical" evidence="1">
    <location>
        <begin position="35"/>
        <end position="57"/>
    </location>
</feature>
<sequence>MRSESRKRHYRVAQKEIEQAPSKGVFIANDKKQTYILFAIGIFLFTFIQGFILGYFVSRD</sequence>
<keyword evidence="3" id="KW-1185">Reference proteome</keyword>
<keyword evidence="1" id="KW-0812">Transmembrane</keyword>
<evidence type="ECO:0000313" key="3">
    <source>
        <dbReference type="Proteomes" id="UP001486565"/>
    </source>
</evidence>
<dbReference type="RefSeq" id="WP_341877154.1">
    <property type="nucleotide sequence ID" value="NZ_CP121687.1"/>
</dbReference>
<name>A0ABZ2Y4B1_9FIRM</name>
<evidence type="ECO:0000313" key="2">
    <source>
        <dbReference type="EMBL" id="WZL70191.1"/>
    </source>
</evidence>
<dbReference type="Proteomes" id="UP001486565">
    <property type="component" value="Chromosome"/>
</dbReference>
<proteinExistence type="predicted"/>
<reference evidence="2 3" key="1">
    <citation type="submission" date="2023-03" db="EMBL/GenBank/DDBJ databases">
        <title>Novel Species.</title>
        <authorList>
            <person name="Ma S."/>
        </authorList>
    </citation>
    <scope>NUCLEOTIDE SEQUENCE [LARGE SCALE GENOMIC DNA]</scope>
    <source>
        <strain evidence="2 3">LIND6LT2</strain>
    </source>
</reference>
<accession>A0ABZ2Y4B1</accession>
<keyword evidence="1" id="KW-0472">Membrane</keyword>
<dbReference type="EMBL" id="CP121687">
    <property type="protein sequence ID" value="WZL70191.1"/>
    <property type="molecule type" value="Genomic_DNA"/>
</dbReference>
<evidence type="ECO:0000256" key="1">
    <source>
        <dbReference type="SAM" id="Phobius"/>
    </source>
</evidence>
<protein>
    <submittedName>
        <fullName evidence="2">Uncharacterized protein</fullName>
    </submittedName>
</protein>
<organism evidence="2 3">
    <name type="scientific">Defluviitalea saccharophila</name>
    <dbReference type="NCBI Taxonomy" id="879970"/>
    <lineage>
        <taxon>Bacteria</taxon>
        <taxon>Bacillati</taxon>
        <taxon>Bacillota</taxon>
        <taxon>Clostridia</taxon>
        <taxon>Lachnospirales</taxon>
        <taxon>Defluviitaleaceae</taxon>
        <taxon>Defluviitalea</taxon>
    </lineage>
</organism>